<dbReference type="Gene3D" id="3.30.70.270">
    <property type="match status" value="1"/>
</dbReference>
<dbReference type="GO" id="GO:1902201">
    <property type="term" value="P:negative regulation of bacterial-type flagellum-dependent cell motility"/>
    <property type="evidence" value="ECO:0007669"/>
    <property type="project" value="TreeGrafter"/>
</dbReference>
<dbReference type="NCBIfam" id="TIGR00254">
    <property type="entry name" value="GGDEF"/>
    <property type="match status" value="1"/>
</dbReference>
<dbReference type="InterPro" id="IPR043128">
    <property type="entry name" value="Rev_trsase/Diguanyl_cyclase"/>
</dbReference>
<dbReference type="InterPro" id="IPR000014">
    <property type="entry name" value="PAS"/>
</dbReference>
<dbReference type="GO" id="GO:0043709">
    <property type="term" value="P:cell adhesion involved in single-species biofilm formation"/>
    <property type="evidence" value="ECO:0007669"/>
    <property type="project" value="TreeGrafter"/>
</dbReference>
<feature type="region of interest" description="Disordered" evidence="1">
    <location>
        <begin position="1"/>
        <end position="22"/>
    </location>
</feature>
<dbReference type="InterPro" id="IPR000160">
    <property type="entry name" value="GGDEF_dom"/>
</dbReference>
<sequence length="584" mass="62783">MAETAYSEDGPRRPVPAGKVLPARGRGPTVMMGYWDRDLHNAVADTALATWFGFTVDAIKGTHLSAVIGETAYQDSLPQVAGVLAGAEQHWTRQMLNSSGETRTAQVALIPHTRDGEVRGFISLFTDLTETLAGESQAKDSLERYRALARSIPSVFVLLYDADLRHVVAEGQALTAFGFREHHIEGRTLFESLPHHRAVELEPRYRSALAGTEVTWTREVGDRVFSLKTGPVETDGVVSAGMVVAMDITKARQREQSWAALHEISTAVARSEDTASVTAKVSEVLRRLFLVDNASVIRFAPSGSVQIVAVSPNDRDIADDVQSHQSGSGLATDIIWHTGNAAIAHYDARSEGGAGVMFGNGFRASAAAPIHVLGDLWGAVVLSSRTKERVSEEVLGRLSEFANLVEIAIGNTQARAELEQQAKTDTLTGLPNRRTFQARLDLELSSAAATGQPLSLVVFDVDHFKSVNDTHGHSTGDLVLAEIARRLRRAARHGEMLARLGGEEFVWLLPGVAAEQAQAAAERAGLSVASERFAASWVVTVSSGVCDLASAGAANLLDCADIALFEAKRQGRNRSVAYRAPSPE</sequence>
<dbReference type="Pfam" id="PF00990">
    <property type="entry name" value="GGDEF"/>
    <property type="match status" value="1"/>
</dbReference>
<keyword evidence="4" id="KW-1185">Reference proteome</keyword>
<dbReference type="Pfam" id="PF01590">
    <property type="entry name" value="GAF"/>
    <property type="match status" value="1"/>
</dbReference>
<evidence type="ECO:0000313" key="4">
    <source>
        <dbReference type="Proteomes" id="UP000280861"/>
    </source>
</evidence>
<dbReference type="InterPro" id="IPR003018">
    <property type="entry name" value="GAF"/>
</dbReference>
<dbReference type="EMBL" id="UXAU01000009">
    <property type="protein sequence ID" value="VDC18222.1"/>
    <property type="molecule type" value="Genomic_DNA"/>
</dbReference>
<protein>
    <submittedName>
        <fullName evidence="3">Putative diguanylate cyclase YdaM</fullName>
        <ecNumber evidence="3">2.7.7.65</ecNumber>
    </submittedName>
</protein>
<organism evidence="3 4">
    <name type="scientific">Arthrobacter ulcerisalmonis</name>
    <dbReference type="NCBI Taxonomy" id="2483813"/>
    <lineage>
        <taxon>Bacteria</taxon>
        <taxon>Bacillati</taxon>
        <taxon>Actinomycetota</taxon>
        <taxon>Actinomycetes</taxon>
        <taxon>Micrococcales</taxon>
        <taxon>Micrococcaceae</taxon>
        <taxon>Arthrobacter</taxon>
    </lineage>
</organism>
<dbReference type="InterPro" id="IPR029787">
    <property type="entry name" value="Nucleotide_cyclase"/>
</dbReference>
<dbReference type="AlphaFoldDB" id="A0A3P5WQM7"/>
<dbReference type="InterPro" id="IPR029016">
    <property type="entry name" value="GAF-like_dom_sf"/>
</dbReference>
<accession>A0A3P5WQM7</accession>
<dbReference type="SUPFAM" id="SSF55781">
    <property type="entry name" value="GAF domain-like"/>
    <property type="match status" value="1"/>
</dbReference>
<dbReference type="NCBIfam" id="TIGR00229">
    <property type="entry name" value="sensory_box"/>
    <property type="match status" value="1"/>
</dbReference>
<keyword evidence="3" id="KW-0548">Nucleotidyltransferase</keyword>
<dbReference type="InterPro" id="IPR035965">
    <property type="entry name" value="PAS-like_dom_sf"/>
</dbReference>
<dbReference type="RefSeq" id="WP_160118934.1">
    <property type="nucleotide sequence ID" value="NZ_CBCRYA010000006.1"/>
</dbReference>
<name>A0A3P5WQM7_9MICC</name>
<dbReference type="PROSITE" id="PS50887">
    <property type="entry name" value="GGDEF"/>
    <property type="match status" value="1"/>
</dbReference>
<dbReference type="EC" id="2.7.7.65" evidence="3"/>
<dbReference type="FunFam" id="3.30.70.270:FF:000001">
    <property type="entry name" value="Diguanylate cyclase domain protein"/>
    <property type="match status" value="1"/>
</dbReference>
<dbReference type="SMART" id="SM00267">
    <property type="entry name" value="GGDEF"/>
    <property type="match status" value="1"/>
</dbReference>
<dbReference type="Gene3D" id="3.30.450.20">
    <property type="entry name" value="PAS domain"/>
    <property type="match status" value="2"/>
</dbReference>
<dbReference type="SUPFAM" id="SSF55785">
    <property type="entry name" value="PYP-like sensor domain (PAS domain)"/>
    <property type="match status" value="2"/>
</dbReference>
<dbReference type="CDD" id="cd01949">
    <property type="entry name" value="GGDEF"/>
    <property type="match status" value="1"/>
</dbReference>
<dbReference type="PANTHER" id="PTHR45138:SF9">
    <property type="entry name" value="DIGUANYLATE CYCLASE DGCM-RELATED"/>
    <property type="match status" value="1"/>
</dbReference>
<dbReference type="InterPro" id="IPR013656">
    <property type="entry name" value="PAS_4"/>
</dbReference>
<proteinExistence type="predicted"/>
<dbReference type="Pfam" id="PF08448">
    <property type="entry name" value="PAS_4"/>
    <property type="match status" value="2"/>
</dbReference>
<dbReference type="PANTHER" id="PTHR45138">
    <property type="entry name" value="REGULATORY COMPONENTS OF SENSORY TRANSDUCTION SYSTEM"/>
    <property type="match status" value="1"/>
</dbReference>
<feature type="domain" description="GGDEF" evidence="2">
    <location>
        <begin position="452"/>
        <end position="580"/>
    </location>
</feature>
<dbReference type="GO" id="GO:0005886">
    <property type="term" value="C:plasma membrane"/>
    <property type="evidence" value="ECO:0007669"/>
    <property type="project" value="TreeGrafter"/>
</dbReference>
<reference evidence="3 4" key="1">
    <citation type="submission" date="2018-11" db="EMBL/GenBank/DDBJ databases">
        <authorList>
            <person name="Criscuolo A."/>
        </authorList>
    </citation>
    <scope>NUCLEOTIDE SEQUENCE [LARGE SCALE GENOMIC DNA]</scope>
    <source>
        <strain evidence="3">AT11b</strain>
    </source>
</reference>
<evidence type="ECO:0000259" key="2">
    <source>
        <dbReference type="PROSITE" id="PS50887"/>
    </source>
</evidence>
<dbReference type="InterPro" id="IPR050469">
    <property type="entry name" value="Diguanylate_Cyclase"/>
</dbReference>
<evidence type="ECO:0000313" key="3">
    <source>
        <dbReference type="EMBL" id="VDC18222.1"/>
    </source>
</evidence>
<dbReference type="OrthoDB" id="23692at2"/>
<dbReference type="Gene3D" id="3.30.450.40">
    <property type="match status" value="1"/>
</dbReference>
<keyword evidence="3" id="KW-0808">Transferase</keyword>
<gene>
    <name evidence="3" type="primary">ydaM</name>
    <name evidence="3" type="ORF">PSET11_00089</name>
</gene>
<dbReference type="GO" id="GO:0052621">
    <property type="term" value="F:diguanylate cyclase activity"/>
    <property type="evidence" value="ECO:0007669"/>
    <property type="project" value="UniProtKB-EC"/>
</dbReference>
<dbReference type="SMART" id="SM00065">
    <property type="entry name" value="GAF"/>
    <property type="match status" value="1"/>
</dbReference>
<dbReference type="SUPFAM" id="SSF55073">
    <property type="entry name" value="Nucleotide cyclase"/>
    <property type="match status" value="1"/>
</dbReference>
<dbReference type="Proteomes" id="UP000280861">
    <property type="component" value="Unassembled WGS sequence"/>
</dbReference>
<evidence type="ECO:0000256" key="1">
    <source>
        <dbReference type="SAM" id="MobiDB-lite"/>
    </source>
</evidence>